<feature type="signal peptide" evidence="1">
    <location>
        <begin position="1"/>
        <end position="28"/>
    </location>
</feature>
<evidence type="ECO:0000313" key="4">
    <source>
        <dbReference type="Proteomes" id="UP001575181"/>
    </source>
</evidence>
<feature type="chain" id="PRO_5047301865" evidence="1">
    <location>
        <begin position="29"/>
        <end position="189"/>
    </location>
</feature>
<dbReference type="Pfam" id="PF16694">
    <property type="entry name" value="Cytochrome_P460"/>
    <property type="match status" value="1"/>
</dbReference>
<sequence length="189" mass="20953">MRVPGDKRLTVLATGLAAAAVLLLAACAGKEAPEPNPLGPPVPETVQPEKIWNYLEGSDYRRFWPAQSVVKPGIHRGREPHGPLIDTFLNDTADNARPLGKEPLPPGSVVVLENHTTEPHVYSIDVMIKVKGHNPATNDWAFMRFSPGGEVLVSDREAQRKARKKNRGCIHCHSYTESTDFLFDPRFRD</sequence>
<dbReference type="InterPro" id="IPR038142">
    <property type="entry name" value="Cytochrome_P460_sp"/>
</dbReference>
<protein>
    <submittedName>
        <fullName evidence="3">Cytochrome P460 family protein</fullName>
    </submittedName>
</protein>
<dbReference type="Gene3D" id="3.50.70.20">
    <property type="entry name" value="Cytochrome P460"/>
    <property type="match status" value="1"/>
</dbReference>
<dbReference type="InterPro" id="IPR032033">
    <property type="entry name" value="Cytochrome_P460"/>
</dbReference>
<dbReference type="RefSeq" id="WP_373654677.1">
    <property type="nucleotide sequence ID" value="NZ_JBGUAW010000002.1"/>
</dbReference>
<name>A0ABV4TTP7_9GAMM</name>
<evidence type="ECO:0000256" key="1">
    <source>
        <dbReference type="SAM" id="SignalP"/>
    </source>
</evidence>
<keyword evidence="1" id="KW-0732">Signal</keyword>
<evidence type="ECO:0000259" key="2">
    <source>
        <dbReference type="Pfam" id="PF16694"/>
    </source>
</evidence>
<organism evidence="3 4">
    <name type="scientific">Thiohalorhabdus methylotrophus</name>
    <dbReference type="NCBI Taxonomy" id="3242694"/>
    <lineage>
        <taxon>Bacteria</taxon>
        <taxon>Pseudomonadati</taxon>
        <taxon>Pseudomonadota</taxon>
        <taxon>Gammaproteobacteria</taxon>
        <taxon>Thiohalorhabdales</taxon>
        <taxon>Thiohalorhabdaceae</taxon>
        <taxon>Thiohalorhabdus</taxon>
    </lineage>
</organism>
<dbReference type="CDD" id="cd20716">
    <property type="entry name" value="cyt_P460_fam"/>
    <property type="match status" value="1"/>
</dbReference>
<feature type="domain" description="Cytochrome P460" evidence="2">
    <location>
        <begin position="84"/>
        <end position="183"/>
    </location>
</feature>
<dbReference type="EMBL" id="JBGUAW010000002">
    <property type="protein sequence ID" value="MFA9459893.1"/>
    <property type="molecule type" value="Genomic_DNA"/>
</dbReference>
<dbReference type="PROSITE" id="PS51257">
    <property type="entry name" value="PROKAR_LIPOPROTEIN"/>
    <property type="match status" value="1"/>
</dbReference>
<proteinExistence type="predicted"/>
<reference evidence="3 4" key="1">
    <citation type="submission" date="2024-08" db="EMBL/GenBank/DDBJ databases">
        <title>Whole-genome sequencing of halo(alkali)philic microorganisms from hypersaline lakes.</title>
        <authorList>
            <person name="Sorokin D.Y."/>
            <person name="Merkel A.Y."/>
            <person name="Messina E."/>
            <person name="Yakimov M."/>
        </authorList>
    </citation>
    <scope>NUCLEOTIDE SEQUENCE [LARGE SCALE GENOMIC DNA]</scope>
    <source>
        <strain evidence="3 4">Cl-TMA</strain>
    </source>
</reference>
<dbReference type="Proteomes" id="UP001575181">
    <property type="component" value="Unassembled WGS sequence"/>
</dbReference>
<evidence type="ECO:0000313" key="3">
    <source>
        <dbReference type="EMBL" id="MFA9459893.1"/>
    </source>
</evidence>
<keyword evidence="4" id="KW-1185">Reference proteome</keyword>
<accession>A0ABV4TTP7</accession>
<gene>
    <name evidence="3" type="ORF">ACERLL_03530</name>
</gene>
<comment type="caution">
    <text evidence="3">The sequence shown here is derived from an EMBL/GenBank/DDBJ whole genome shotgun (WGS) entry which is preliminary data.</text>
</comment>